<gene>
    <name evidence="2" type="ORF">DRF68_18835</name>
</gene>
<evidence type="ECO:0000313" key="2">
    <source>
        <dbReference type="EMBL" id="REC41342.1"/>
    </source>
</evidence>
<proteinExistence type="predicted"/>
<protein>
    <recommendedName>
        <fullName evidence="1">RiboL-PSP-HEPN domain-containing protein</fullName>
    </recommendedName>
</protein>
<organism evidence="2 3">
    <name type="scientific">Candidatus Chryseobacterium massiliense</name>
    <dbReference type="NCBI Taxonomy" id="204089"/>
    <lineage>
        <taxon>Bacteria</taxon>
        <taxon>Pseudomonadati</taxon>
        <taxon>Bacteroidota</taxon>
        <taxon>Flavobacteriia</taxon>
        <taxon>Flavobacteriales</taxon>
        <taxon>Weeksellaceae</taxon>
        <taxon>Chryseobacterium group</taxon>
        <taxon>Chryseobacterium</taxon>
    </lineage>
</organism>
<dbReference type="RefSeq" id="WP_116099905.1">
    <property type="nucleotide sequence ID" value="NZ_QNVU01000058.1"/>
</dbReference>
<dbReference type="EMBL" id="QNVU01000058">
    <property type="protein sequence ID" value="REC41342.1"/>
    <property type="molecule type" value="Genomic_DNA"/>
</dbReference>
<dbReference type="Pfam" id="PF18735">
    <property type="entry name" value="HEPN_RiboL-PSP"/>
    <property type="match status" value="1"/>
</dbReference>
<dbReference type="AlphaFoldDB" id="A0A3D9AJV4"/>
<feature type="domain" description="RiboL-PSP-HEPN" evidence="1">
    <location>
        <begin position="20"/>
        <end position="221"/>
    </location>
</feature>
<reference evidence="2 3" key="1">
    <citation type="journal article" date="2004" name="Emerg. Infect. Dis.">
        <title>Amoebae-resisting bacteria isolated from human nasal swabs by amoebal coculture.</title>
        <authorList>
            <person name="Greub G."/>
            <person name="La Scola B."/>
            <person name="Raoult D."/>
        </authorList>
    </citation>
    <scope>NUCLEOTIDE SEQUENCE [LARGE SCALE GENOMIC DNA]</scope>
    <source>
        <strain evidence="2 3">CCUG 51329</strain>
    </source>
</reference>
<keyword evidence="3" id="KW-1185">Reference proteome</keyword>
<comment type="caution">
    <text evidence="2">The sequence shown here is derived from an EMBL/GenBank/DDBJ whole genome shotgun (WGS) entry which is preliminary data.</text>
</comment>
<sequence length="235" mass="26525">MGVAFTNFKESLGLAASLKLIEREKYNSTKQANQPFIMGLRGGAAVLMVAAFEFYLRKLFEDNISKLNTSPPSIDFQKLPDKFKIKIVFESLESPMKGPKYGIIKNKIDRIDDVLTACKHLIGEHINPIIFSDTNSNPNADTVKTKFKDIGINDIFQIIKTGFESKWGTSVANTFIEDKLNEIVNVRHVVAHTADTLNITKLSQNEALKFLRILAELLEKEMERHINNLLITAKK</sequence>
<evidence type="ECO:0000313" key="3">
    <source>
        <dbReference type="Proteomes" id="UP000256924"/>
    </source>
</evidence>
<dbReference type="Proteomes" id="UP000256924">
    <property type="component" value="Unassembled WGS sequence"/>
</dbReference>
<evidence type="ECO:0000259" key="1">
    <source>
        <dbReference type="Pfam" id="PF18735"/>
    </source>
</evidence>
<name>A0A3D9AJV4_9FLAO</name>
<accession>A0A3D9AJV4</accession>
<dbReference type="InterPro" id="IPR041519">
    <property type="entry name" value="HEPN_RiboL-PSP"/>
</dbReference>